<dbReference type="InterPro" id="IPR012677">
    <property type="entry name" value="Nucleotide-bd_a/b_plait_sf"/>
</dbReference>
<feature type="compositionally biased region" description="Basic and acidic residues" evidence="7">
    <location>
        <begin position="156"/>
        <end position="166"/>
    </location>
</feature>
<feature type="region of interest" description="Disordered" evidence="7">
    <location>
        <begin position="607"/>
        <end position="637"/>
    </location>
</feature>
<feature type="compositionally biased region" description="Basic and acidic residues" evidence="7">
    <location>
        <begin position="859"/>
        <end position="868"/>
    </location>
</feature>
<feature type="domain" description="RRM" evidence="8">
    <location>
        <begin position="237"/>
        <end position="308"/>
    </location>
</feature>
<dbReference type="GO" id="GO:0005634">
    <property type="term" value="C:nucleus"/>
    <property type="evidence" value="ECO:0007669"/>
    <property type="project" value="UniProtKB-SubCell"/>
</dbReference>
<evidence type="ECO:0000313" key="9">
    <source>
        <dbReference type="EMBL" id="KAK6625512.1"/>
    </source>
</evidence>
<dbReference type="FunFam" id="3.30.70.330:FF:000277">
    <property type="entry name" value="RNA binding motif protein 19"/>
    <property type="match status" value="1"/>
</dbReference>
<evidence type="ECO:0000256" key="5">
    <source>
        <dbReference type="ARBA" id="ARBA00023242"/>
    </source>
</evidence>
<dbReference type="InterPro" id="IPR035979">
    <property type="entry name" value="RBD_domain_sf"/>
</dbReference>
<gene>
    <name evidence="9" type="ORF">RUM43_005811</name>
</gene>
<dbReference type="GO" id="GO:0003729">
    <property type="term" value="F:mRNA binding"/>
    <property type="evidence" value="ECO:0007669"/>
    <property type="project" value="TreeGrafter"/>
</dbReference>
<evidence type="ECO:0000256" key="6">
    <source>
        <dbReference type="PROSITE-ProRule" id="PRU00176"/>
    </source>
</evidence>
<evidence type="ECO:0000313" key="10">
    <source>
        <dbReference type="Proteomes" id="UP001372834"/>
    </source>
</evidence>
<dbReference type="PANTHER" id="PTHR48039:SF5">
    <property type="entry name" value="RNA-BINDING PROTEIN 28"/>
    <property type="match status" value="1"/>
</dbReference>
<evidence type="ECO:0000256" key="3">
    <source>
        <dbReference type="ARBA" id="ARBA00022737"/>
    </source>
</evidence>
<evidence type="ECO:0000259" key="8">
    <source>
        <dbReference type="PROSITE" id="PS50102"/>
    </source>
</evidence>
<dbReference type="InterPro" id="IPR034423">
    <property type="entry name" value="RBM19_RRM5"/>
</dbReference>
<comment type="caution">
    <text evidence="9">The sequence shown here is derived from an EMBL/GenBank/DDBJ whole genome shotgun (WGS) entry which is preliminary data.</text>
</comment>
<dbReference type="SUPFAM" id="SSF54928">
    <property type="entry name" value="RNA-binding domain, RBD"/>
    <property type="match status" value="5"/>
</dbReference>
<dbReference type="Gene3D" id="3.30.70.330">
    <property type="match status" value="6"/>
</dbReference>
<feature type="domain" description="RRM" evidence="8">
    <location>
        <begin position="338"/>
        <end position="416"/>
    </location>
</feature>
<organism evidence="9 10">
    <name type="scientific">Polyplax serrata</name>
    <name type="common">Common mouse louse</name>
    <dbReference type="NCBI Taxonomy" id="468196"/>
    <lineage>
        <taxon>Eukaryota</taxon>
        <taxon>Metazoa</taxon>
        <taxon>Ecdysozoa</taxon>
        <taxon>Arthropoda</taxon>
        <taxon>Hexapoda</taxon>
        <taxon>Insecta</taxon>
        <taxon>Pterygota</taxon>
        <taxon>Neoptera</taxon>
        <taxon>Paraneoptera</taxon>
        <taxon>Psocodea</taxon>
        <taxon>Troctomorpha</taxon>
        <taxon>Phthiraptera</taxon>
        <taxon>Anoplura</taxon>
        <taxon>Polyplacidae</taxon>
        <taxon>Polyplax</taxon>
    </lineage>
</organism>
<feature type="domain" description="RRM" evidence="8">
    <location>
        <begin position="649"/>
        <end position="732"/>
    </location>
</feature>
<feature type="region of interest" description="Disordered" evidence="7">
    <location>
        <begin position="152"/>
        <end position="188"/>
    </location>
</feature>
<protein>
    <recommendedName>
        <fullName evidence="8">RRM domain-containing protein</fullName>
    </recommendedName>
</protein>
<feature type="compositionally biased region" description="Polar residues" evidence="7">
    <location>
        <begin position="607"/>
        <end position="630"/>
    </location>
</feature>
<dbReference type="Pfam" id="PF00076">
    <property type="entry name" value="RRM_1"/>
    <property type="match status" value="6"/>
</dbReference>
<dbReference type="InterPro" id="IPR000504">
    <property type="entry name" value="RRM_dom"/>
</dbReference>
<dbReference type="InterPro" id="IPR051945">
    <property type="entry name" value="RRM_MRD1_RNA_proc_ribogen"/>
</dbReference>
<keyword evidence="4 6" id="KW-0694">RNA-binding</keyword>
<feature type="compositionally biased region" description="Basic and acidic residues" evidence="7">
    <location>
        <begin position="104"/>
        <end position="129"/>
    </location>
</feature>
<feature type="domain" description="RRM" evidence="8">
    <location>
        <begin position="521"/>
        <end position="593"/>
    </location>
</feature>
<keyword evidence="5" id="KW-0539">Nucleus</keyword>
<evidence type="ECO:0000256" key="7">
    <source>
        <dbReference type="SAM" id="MobiDB-lite"/>
    </source>
</evidence>
<feature type="domain" description="RRM" evidence="8">
    <location>
        <begin position="753"/>
        <end position="833"/>
    </location>
</feature>
<reference evidence="9 10" key="1">
    <citation type="submission" date="2023-10" db="EMBL/GenBank/DDBJ databases">
        <title>Genomes of two closely related lineages of the louse Polyplax serrata with different host specificities.</title>
        <authorList>
            <person name="Martinu J."/>
            <person name="Tarabai H."/>
            <person name="Stefka J."/>
            <person name="Hypsa V."/>
        </authorList>
    </citation>
    <scope>NUCLEOTIDE SEQUENCE [LARGE SCALE GENOMIC DNA]</scope>
    <source>
        <strain evidence="9">HR10_N</strain>
    </source>
</reference>
<feature type="domain" description="RRM" evidence="8">
    <location>
        <begin position="2"/>
        <end position="79"/>
    </location>
</feature>
<feature type="compositionally biased region" description="Acidic residues" evidence="7">
    <location>
        <begin position="167"/>
        <end position="184"/>
    </location>
</feature>
<dbReference type="PROSITE" id="PS50102">
    <property type="entry name" value="RRM"/>
    <property type="match status" value="6"/>
</dbReference>
<sequence>MSRLIVKNLPGQITKEKLHQIFSEKGVVTDVQLKYTKDGVFRKFAFIGFQKPEYAEAAKTALNKSFINMSRIQVETCAELGDPQKPRPWSKYAPENAVDKKRKKEPEEKPEVKKPKKAQKEQIKDPKIKELLKSHENDELFTEFMKVNVPGLELGTKNEEGEKMEDQSDEENDVEAEEEEDNDKNDDVINTLANQDISDSEYIKLKTGQDVKLESESKEDKESLKKNGKKVINIELYTIKIKGVPLRVKKSQIREFLKPLKPFTIRRALKIKGIAYVGFKTEKEMKQALQKNRSFLSGRRLYVTAVRKKNLIYDKELETKWKRENERLEGLENVAESGRIFVRNLPYTATEDELQELFVKYGPISEFIFPIDSFTRKPKGFAIVTFLLPEHACTAFTELDGTIFSGRMLHLLPGMPNNERLNEDTDGESFKQKKLKKEQAKINSTVNWNTFFVGENAVAEVVAATYNTTKEHVLDDKQGGAAVRLALGETQLISKMKEFLTENDVCLESFENMSVTNRSKTVILVKNLPFGTTSDEIREKFCKFGLLKRVVLPPSGVAALVEFVEPSEAKIAFRRVSYSKFKHVPLYLEWAPDKVFLKDAKPSVQKGTSTAETVSDNAGNVVQEQSSQPETTKEETEPIAENFIPEEGTVIFVKNLNFATDEGSLRNHFETCGRIISVTIAKKKDPKQPGKTLSMGYGFVSYACKESADNALKKLQFTNLDNHRIELKRSNRTVASSEPMVRKTSKSNQKPSPKILVRNVPFQATKRELCDLFKVFGEIKAIRLPKKMVGTGSHRGFCFVEYNTVQEAKQAFAALSESTHIYGRRLVLEWAAIDEDVETLREKTAHQFKAGSGTQKKKINMDEIQNDK</sequence>
<evidence type="ECO:0000256" key="2">
    <source>
        <dbReference type="ARBA" id="ARBA00008033"/>
    </source>
</evidence>
<feature type="region of interest" description="Disordered" evidence="7">
    <location>
        <begin position="848"/>
        <end position="868"/>
    </location>
</feature>
<dbReference type="Proteomes" id="UP001372834">
    <property type="component" value="Unassembled WGS sequence"/>
</dbReference>
<evidence type="ECO:0000256" key="1">
    <source>
        <dbReference type="ARBA" id="ARBA00004123"/>
    </source>
</evidence>
<feature type="region of interest" description="Disordered" evidence="7">
    <location>
        <begin position="733"/>
        <end position="752"/>
    </location>
</feature>
<accession>A0AAN8S519</accession>
<dbReference type="PANTHER" id="PTHR48039">
    <property type="entry name" value="RNA-BINDING MOTIF PROTEIN 14B"/>
    <property type="match status" value="1"/>
</dbReference>
<dbReference type="SMART" id="SM00360">
    <property type="entry name" value="RRM"/>
    <property type="match status" value="6"/>
</dbReference>
<proteinExistence type="inferred from homology"/>
<dbReference type="EMBL" id="JAWJWE010000037">
    <property type="protein sequence ID" value="KAK6625512.1"/>
    <property type="molecule type" value="Genomic_DNA"/>
</dbReference>
<comment type="similarity">
    <text evidence="2">Belongs to the RRM MRD1 family.</text>
</comment>
<dbReference type="AlphaFoldDB" id="A0AAN8S519"/>
<feature type="region of interest" description="Disordered" evidence="7">
    <location>
        <begin position="79"/>
        <end position="129"/>
    </location>
</feature>
<dbReference type="CDD" id="cd12318">
    <property type="entry name" value="RRM5_RBM19_like"/>
    <property type="match status" value="1"/>
</dbReference>
<name>A0AAN8S519_POLSC</name>
<keyword evidence="3" id="KW-0677">Repeat</keyword>
<dbReference type="FunFam" id="3.30.70.330:FF:000738">
    <property type="entry name" value="RNA-binding motif protein 19"/>
    <property type="match status" value="1"/>
</dbReference>
<comment type="subcellular location">
    <subcellularLocation>
        <location evidence="1">Nucleus</location>
    </subcellularLocation>
</comment>
<evidence type="ECO:0000256" key="4">
    <source>
        <dbReference type="ARBA" id="ARBA00022884"/>
    </source>
</evidence>